<evidence type="ECO:0000256" key="4">
    <source>
        <dbReference type="ARBA" id="ARBA00022679"/>
    </source>
</evidence>
<dbReference type="InterPro" id="IPR015424">
    <property type="entry name" value="PyrdxlP-dep_Trfase"/>
</dbReference>
<dbReference type="RefSeq" id="WP_327192630.1">
    <property type="nucleotide sequence ID" value="NZ_FUYB01000001.1"/>
</dbReference>
<organism evidence="7 8">
    <name type="scientific">Thiothrix eikelboomii</name>
    <dbReference type="NCBI Taxonomy" id="92487"/>
    <lineage>
        <taxon>Bacteria</taxon>
        <taxon>Pseudomonadati</taxon>
        <taxon>Pseudomonadota</taxon>
        <taxon>Gammaproteobacteria</taxon>
        <taxon>Thiotrichales</taxon>
        <taxon>Thiotrichaceae</taxon>
        <taxon>Thiothrix</taxon>
    </lineage>
</organism>
<dbReference type="AlphaFoldDB" id="A0A1T4VRI2"/>
<dbReference type="STRING" id="92487.SAMN02745130_00058"/>
<sequence>MTHYQAQDAAHHIHPFTDTAHLNQKGARVITHAEGVYIYDSKGNRILDGMAGLWCVGVGYGREAIVQAVSAQMRELPYYNTFFQTSHPPVIELAARLTSLAPEQMNHVFFTGSGSDANDTILRMVRHFWAAQGQPERQVIISRKNAYHGSTVAGASLGGFSVVHEQGGLPIPGIVHINQPYWYGDGGDLDPNEFGLQRARELESKILELGADKVAAFIGEPIQGAGGVVIPPLTYWPEIERICRKYDILLITDEVITGFGRTGEWFGADYFGIKPDLMTIAKGLTAGYIPMGGVLVSDRVFDVIANHGEFYHGYTYSGHPVACAAALATLNILESENLPQRVKSDIGPYLQERWLKLAEHPLVGEARMLGLVGGIELTPNKTKRAPFKVEKGTVGLICREHSFNNGLVMRHVGDTMIISPPLVISHSEVDELIEKATLTLDQTYAQAKDQGFFS</sequence>
<accession>A0A1T4VRI2</accession>
<dbReference type="InterPro" id="IPR049704">
    <property type="entry name" value="Aminotrans_3_PPA_site"/>
</dbReference>
<dbReference type="NCBIfam" id="NF005682">
    <property type="entry name" value="PRK07480.1"/>
    <property type="match status" value="1"/>
</dbReference>
<dbReference type="Proteomes" id="UP000190460">
    <property type="component" value="Unassembled WGS sequence"/>
</dbReference>
<proteinExistence type="inferred from homology"/>
<gene>
    <name evidence="7" type="ORF">SAMN02745130_00058</name>
</gene>
<dbReference type="GO" id="GO:0030170">
    <property type="term" value="F:pyridoxal phosphate binding"/>
    <property type="evidence" value="ECO:0007669"/>
    <property type="project" value="InterPro"/>
</dbReference>
<dbReference type="CDD" id="cd00610">
    <property type="entry name" value="OAT_like"/>
    <property type="match status" value="1"/>
</dbReference>
<protein>
    <submittedName>
        <fullName evidence="7">Putrescine aminotransferase</fullName>
    </submittedName>
</protein>
<evidence type="ECO:0000256" key="2">
    <source>
        <dbReference type="ARBA" id="ARBA00008954"/>
    </source>
</evidence>
<evidence type="ECO:0000256" key="3">
    <source>
        <dbReference type="ARBA" id="ARBA00022576"/>
    </source>
</evidence>
<evidence type="ECO:0000313" key="8">
    <source>
        <dbReference type="Proteomes" id="UP000190460"/>
    </source>
</evidence>
<evidence type="ECO:0000256" key="6">
    <source>
        <dbReference type="RuleBase" id="RU003560"/>
    </source>
</evidence>
<dbReference type="InterPro" id="IPR015421">
    <property type="entry name" value="PyrdxlP-dep_Trfase_major"/>
</dbReference>
<dbReference type="InterPro" id="IPR015422">
    <property type="entry name" value="PyrdxlP-dep_Trfase_small"/>
</dbReference>
<dbReference type="EMBL" id="FUYB01000001">
    <property type="protein sequence ID" value="SKA67570.1"/>
    <property type="molecule type" value="Genomic_DNA"/>
</dbReference>
<dbReference type="PANTHER" id="PTHR43094">
    <property type="entry name" value="AMINOTRANSFERASE"/>
    <property type="match status" value="1"/>
</dbReference>
<evidence type="ECO:0000313" key="7">
    <source>
        <dbReference type="EMBL" id="SKA67570.1"/>
    </source>
</evidence>
<keyword evidence="3 7" id="KW-0032">Aminotransferase</keyword>
<evidence type="ECO:0000256" key="5">
    <source>
        <dbReference type="ARBA" id="ARBA00022898"/>
    </source>
</evidence>
<keyword evidence="4 7" id="KW-0808">Transferase</keyword>
<dbReference type="PANTHER" id="PTHR43094:SF1">
    <property type="entry name" value="AMINOTRANSFERASE CLASS-III"/>
    <property type="match status" value="1"/>
</dbReference>
<dbReference type="NCBIfam" id="NF004767">
    <property type="entry name" value="PRK06105.1"/>
    <property type="match status" value="1"/>
</dbReference>
<dbReference type="InterPro" id="IPR005814">
    <property type="entry name" value="Aminotrans_3"/>
</dbReference>
<keyword evidence="5 6" id="KW-0663">Pyridoxal phosphate</keyword>
<dbReference type="Gene3D" id="3.40.640.10">
    <property type="entry name" value="Type I PLP-dependent aspartate aminotransferase-like (Major domain)"/>
    <property type="match status" value="1"/>
</dbReference>
<comment type="similarity">
    <text evidence="2 6">Belongs to the class-III pyridoxal-phosphate-dependent aminotransferase family.</text>
</comment>
<dbReference type="Pfam" id="PF00202">
    <property type="entry name" value="Aminotran_3"/>
    <property type="match status" value="1"/>
</dbReference>
<dbReference type="FunFam" id="3.40.640.10:FF:000014">
    <property type="entry name" value="Adenosylmethionine-8-amino-7-oxononanoate aminotransferase, probable"/>
    <property type="match status" value="1"/>
</dbReference>
<evidence type="ECO:0000256" key="1">
    <source>
        <dbReference type="ARBA" id="ARBA00001933"/>
    </source>
</evidence>
<name>A0A1T4VRI2_9GAMM</name>
<dbReference type="SUPFAM" id="SSF53383">
    <property type="entry name" value="PLP-dependent transferases"/>
    <property type="match status" value="1"/>
</dbReference>
<comment type="cofactor">
    <cofactor evidence="1">
        <name>pyridoxal 5'-phosphate</name>
        <dbReference type="ChEBI" id="CHEBI:597326"/>
    </cofactor>
</comment>
<dbReference type="Gene3D" id="3.90.1150.10">
    <property type="entry name" value="Aspartate Aminotransferase, domain 1"/>
    <property type="match status" value="1"/>
</dbReference>
<keyword evidence="8" id="KW-1185">Reference proteome</keyword>
<dbReference type="GO" id="GO:0008483">
    <property type="term" value="F:transaminase activity"/>
    <property type="evidence" value="ECO:0007669"/>
    <property type="project" value="UniProtKB-KW"/>
</dbReference>
<dbReference type="PROSITE" id="PS00600">
    <property type="entry name" value="AA_TRANSFER_CLASS_3"/>
    <property type="match status" value="1"/>
</dbReference>
<reference evidence="7 8" key="1">
    <citation type="submission" date="2017-02" db="EMBL/GenBank/DDBJ databases">
        <authorList>
            <person name="Peterson S.W."/>
        </authorList>
    </citation>
    <scope>NUCLEOTIDE SEQUENCE [LARGE SCALE GENOMIC DNA]</scope>
    <source>
        <strain evidence="7 8">ATCC 49788</strain>
    </source>
</reference>